<reference evidence="1" key="2">
    <citation type="journal article" date="2023" name="Microbiol Resour">
        <title>Decontamination and Annotation of the Draft Genome Sequence of the Oomycete Lagenidium giganteum ARSEF 373.</title>
        <authorList>
            <person name="Morgan W.R."/>
            <person name="Tartar A."/>
        </authorList>
    </citation>
    <scope>NUCLEOTIDE SEQUENCE</scope>
    <source>
        <strain evidence="1">ARSEF 373</strain>
    </source>
</reference>
<dbReference type="Proteomes" id="UP001146120">
    <property type="component" value="Unassembled WGS sequence"/>
</dbReference>
<accession>A0AAV2Z855</accession>
<evidence type="ECO:0000313" key="1">
    <source>
        <dbReference type="EMBL" id="DBA01473.1"/>
    </source>
</evidence>
<organism evidence="1 2">
    <name type="scientific">Lagenidium giganteum</name>
    <dbReference type="NCBI Taxonomy" id="4803"/>
    <lineage>
        <taxon>Eukaryota</taxon>
        <taxon>Sar</taxon>
        <taxon>Stramenopiles</taxon>
        <taxon>Oomycota</taxon>
        <taxon>Peronosporomycetes</taxon>
        <taxon>Pythiales</taxon>
        <taxon>Pythiaceae</taxon>
    </lineage>
</organism>
<reference evidence="1" key="1">
    <citation type="submission" date="2022-11" db="EMBL/GenBank/DDBJ databases">
        <authorList>
            <person name="Morgan W.R."/>
            <person name="Tartar A."/>
        </authorList>
    </citation>
    <scope>NUCLEOTIDE SEQUENCE</scope>
    <source>
        <strain evidence="1">ARSEF 373</strain>
    </source>
</reference>
<comment type="caution">
    <text evidence="1">The sequence shown here is derived from an EMBL/GenBank/DDBJ whole genome shotgun (WGS) entry which is preliminary data.</text>
</comment>
<gene>
    <name evidence="1" type="ORF">N0F65_005592</name>
</gene>
<protein>
    <submittedName>
        <fullName evidence="1">Uncharacterized protein</fullName>
    </submittedName>
</protein>
<evidence type="ECO:0000313" key="2">
    <source>
        <dbReference type="Proteomes" id="UP001146120"/>
    </source>
</evidence>
<keyword evidence="2" id="KW-1185">Reference proteome</keyword>
<dbReference type="EMBL" id="DAKRPA010000047">
    <property type="protein sequence ID" value="DBA01473.1"/>
    <property type="molecule type" value="Genomic_DNA"/>
</dbReference>
<sequence>MNPKRMPPIQMLTRQPPQLDDVVALGPPCTVFDDPGKTPCRSGARHVSKVETLDAVANQRLQRAPEDGQRPSLTRWRVTRNDIITATRNSHPRRRR</sequence>
<name>A0AAV2Z855_9STRA</name>
<proteinExistence type="predicted"/>
<dbReference type="AlphaFoldDB" id="A0AAV2Z855"/>